<gene>
    <name evidence="2" type="ORF">U6A24_19785</name>
</gene>
<dbReference type="EMBL" id="JAYKLX010000010">
    <property type="protein sequence ID" value="MEB3347729.1"/>
    <property type="molecule type" value="Genomic_DNA"/>
</dbReference>
<feature type="transmembrane region" description="Helical" evidence="1">
    <location>
        <begin position="85"/>
        <end position="105"/>
    </location>
</feature>
<organism evidence="2 3">
    <name type="scientific">Aquimarina gracilis</name>
    <dbReference type="NCBI Taxonomy" id="874422"/>
    <lineage>
        <taxon>Bacteria</taxon>
        <taxon>Pseudomonadati</taxon>
        <taxon>Bacteroidota</taxon>
        <taxon>Flavobacteriia</taxon>
        <taxon>Flavobacteriales</taxon>
        <taxon>Flavobacteriaceae</taxon>
        <taxon>Aquimarina</taxon>
    </lineage>
</organism>
<evidence type="ECO:0000313" key="3">
    <source>
        <dbReference type="Proteomes" id="UP001327027"/>
    </source>
</evidence>
<comment type="caution">
    <text evidence="2">The sequence shown here is derived from an EMBL/GenBank/DDBJ whole genome shotgun (WGS) entry which is preliminary data.</text>
</comment>
<evidence type="ECO:0000313" key="2">
    <source>
        <dbReference type="EMBL" id="MEB3347729.1"/>
    </source>
</evidence>
<keyword evidence="1" id="KW-1133">Transmembrane helix</keyword>
<protein>
    <recommendedName>
        <fullName evidence="4">RDD family protein</fullName>
    </recommendedName>
</protein>
<keyword evidence="1" id="KW-0472">Membrane</keyword>
<dbReference type="RefSeq" id="WP_324181753.1">
    <property type="nucleotide sequence ID" value="NZ_BAABAW010000011.1"/>
</dbReference>
<proteinExistence type="predicted"/>
<keyword evidence="1" id="KW-0812">Transmembrane</keyword>
<name>A0ABU6A0T2_9FLAO</name>
<feature type="transmembrane region" description="Helical" evidence="1">
    <location>
        <begin position="117"/>
        <end position="139"/>
    </location>
</feature>
<sequence>MNFFSVSNYEIKLENSKDAVLSELNKLTKSSEQYISNWNNQTFIGKVNDNGFEIVLSKKILGQLCVFRGKFQNINGILEIKVNKVFRLIFLIFFIFPIAGFAMALVKNGISKITELILPTISTLFVLRFIFLEFGFRVFSKIGINKLLKIEGIGKIGIIKTR</sequence>
<evidence type="ECO:0008006" key="4">
    <source>
        <dbReference type="Google" id="ProtNLM"/>
    </source>
</evidence>
<keyword evidence="3" id="KW-1185">Reference proteome</keyword>
<evidence type="ECO:0000256" key="1">
    <source>
        <dbReference type="SAM" id="Phobius"/>
    </source>
</evidence>
<dbReference type="Proteomes" id="UP001327027">
    <property type="component" value="Unassembled WGS sequence"/>
</dbReference>
<reference evidence="2 3" key="1">
    <citation type="journal article" date="2013" name="Int. J. Syst. Evol. Microbiol.">
        <title>Aquimarina gracilis sp. nov., isolated from the gut microflora of a mussel, Mytilus coruscus, and emended description of Aquimarina spongiae.</title>
        <authorList>
            <person name="Park S.C."/>
            <person name="Choe H.N."/>
            <person name="Baik K.S."/>
            <person name="Seong C.N."/>
        </authorList>
    </citation>
    <scope>NUCLEOTIDE SEQUENCE [LARGE SCALE GENOMIC DNA]</scope>
    <source>
        <strain evidence="2 3">PSC32</strain>
    </source>
</reference>
<accession>A0ABU6A0T2</accession>